<evidence type="ECO:0000256" key="6">
    <source>
        <dbReference type="SAM" id="Phobius"/>
    </source>
</evidence>
<organism evidence="8 9">
    <name type="scientific">Pythium oligandrum</name>
    <name type="common">Mycoparasitic fungus</name>
    <dbReference type="NCBI Taxonomy" id="41045"/>
    <lineage>
        <taxon>Eukaryota</taxon>
        <taxon>Sar</taxon>
        <taxon>Stramenopiles</taxon>
        <taxon>Oomycota</taxon>
        <taxon>Peronosporomycetes</taxon>
        <taxon>Pythiales</taxon>
        <taxon>Pythiaceae</taxon>
        <taxon>Pythium</taxon>
    </lineage>
</organism>
<evidence type="ECO:0000313" key="8">
    <source>
        <dbReference type="EMBL" id="TMW58546.1"/>
    </source>
</evidence>
<evidence type="ECO:0000259" key="7">
    <source>
        <dbReference type="Pfam" id="PF10277"/>
    </source>
</evidence>
<dbReference type="EMBL" id="SPLM01000111">
    <property type="protein sequence ID" value="TMW58546.1"/>
    <property type="molecule type" value="Genomic_DNA"/>
</dbReference>
<evidence type="ECO:0000256" key="4">
    <source>
        <dbReference type="ARBA" id="ARBA00023136"/>
    </source>
</evidence>
<protein>
    <recommendedName>
        <fullName evidence="7">CWH43-like N-terminal domain-containing protein</fullName>
    </recommendedName>
</protein>
<keyword evidence="9" id="KW-1185">Reference proteome</keyword>
<accession>A0A8K1FDN1</accession>
<dbReference type="AlphaFoldDB" id="A0A8K1FDN1"/>
<dbReference type="PANTHER" id="PTHR21324:SF2">
    <property type="entry name" value="EG:22E5.9 PROTEIN"/>
    <property type="match status" value="1"/>
</dbReference>
<comment type="subcellular location">
    <subcellularLocation>
        <location evidence="1">Endomembrane system</location>
        <topology evidence="1">Multi-pass membrane protein</topology>
    </subcellularLocation>
</comment>
<feature type="domain" description="CWH43-like N-terminal" evidence="7">
    <location>
        <begin position="16"/>
        <end position="286"/>
    </location>
</feature>
<evidence type="ECO:0000256" key="5">
    <source>
        <dbReference type="SAM" id="MobiDB-lite"/>
    </source>
</evidence>
<keyword evidence="3 6" id="KW-1133">Transmembrane helix</keyword>
<dbReference type="InterPro" id="IPR019402">
    <property type="entry name" value="CWH43_N"/>
</dbReference>
<evidence type="ECO:0000256" key="3">
    <source>
        <dbReference type="ARBA" id="ARBA00022989"/>
    </source>
</evidence>
<sequence>MAPAWLRRSLRALWRWRFAPLLAATAVVSTLITCFIITRVKHRYTGGLDWPYFSDMGRDPPSYYVFGVGLSLTAIAIAMTWMFNFIYHRWRLRSLHAGRISICASYAVLIIGVLSTIGLPVLSWCSTTECPTWHDVGTMWFFLLEVLAILINTSLSYWIWRSLKQEANTSSAYRRFDGLSEPPSKGTVQSVKRAFLWQLMCALLLVAVVIVYIPVGLTVAGNTPRLTIAQCLERDLGETYCTQTMRLNDKETTLWNYETQRSANQARAACQLVAMLSLVGYSLSFLFHEYDVIINHARPLAEPAPAPSPSPTHTLSLSPSYA</sequence>
<evidence type="ECO:0000313" key="9">
    <source>
        <dbReference type="Proteomes" id="UP000794436"/>
    </source>
</evidence>
<feature type="compositionally biased region" description="Low complexity" evidence="5">
    <location>
        <begin position="311"/>
        <end position="322"/>
    </location>
</feature>
<feature type="transmembrane region" description="Helical" evidence="6">
    <location>
        <begin position="21"/>
        <end position="42"/>
    </location>
</feature>
<keyword evidence="2 6" id="KW-0812">Transmembrane</keyword>
<dbReference type="GO" id="GO:0012505">
    <property type="term" value="C:endomembrane system"/>
    <property type="evidence" value="ECO:0007669"/>
    <property type="project" value="UniProtKB-SubCell"/>
</dbReference>
<comment type="caution">
    <text evidence="8">The sequence shown here is derived from an EMBL/GenBank/DDBJ whole genome shotgun (WGS) entry which is preliminary data.</text>
</comment>
<evidence type="ECO:0000256" key="1">
    <source>
        <dbReference type="ARBA" id="ARBA00004127"/>
    </source>
</evidence>
<keyword evidence="4 6" id="KW-0472">Membrane</keyword>
<dbReference type="Proteomes" id="UP000794436">
    <property type="component" value="Unassembled WGS sequence"/>
</dbReference>
<feature type="transmembrane region" description="Helical" evidence="6">
    <location>
        <begin position="194"/>
        <end position="215"/>
    </location>
</feature>
<dbReference type="PANTHER" id="PTHR21324">
    <property type="entry name" value="FASTING-INDUCIBLE INTEGRAL MEMBRANE PROTEIN TM6P1-RELATED"/>
    <property type="match status" value="1"/>
</dbReference>
<feature type="region of interest" description="Disordered" evidence="5">
    <location>
        <begin position="303"/>
        <end position="322"/>
    </location>
</feature>
<dbReference type="OrthoDB" id="191706at2759"/>
<feature type="transmembrane region" description="Helical" evidence="6">
    <location>
        <begin position="62"/>
        <end position="87"/>
    </location>
</feature>
<evidence type="ECO:0000256" key="2">
    <source>
        <dbReference type="ARBA" id="ARBA00022692"/>
    </source>
</evidence>
<gene>
    <name evidence="8" type="ORF">Poli38472_010105</name>
</gene>
<name>A0A8K1FDN1_PYTOL</name>
<feature type="transmembrane region" description="Helical" evidence="6">
    <location>
        <begin position="99"/>
        <end position="119"/>
    </location>
</feature>
<feature type="transmembrane region" description="Helical" evidence="6">
    <location>
        <begin position="139"/>
        <end position="160"/>
    </location>
</feature>
<dbReference type="Pfam" id="PF10277">
    <property type="entry name" value="Frag1"/>
    <property type="match status" value="1"/>
</dbReference>
<proteinExistence type="predicted"/>
<reference evidence="8" key="1">
    <citation type="submission" date="2019-03" db="EMBL/GenBank/DDBJ databases">
        <title>Long read genome sequence of the mycoparasitic Pythium oligandrum ATCC 38472 isolated from sugarbeet rhizosphere.</title>
        <authorList>
            <person name="Gaulin E."/>
        </authorList>
    </citation>
    <scope>NUCLEOTIDE SEQUENCE</scope>
    <source>
        <strain evidence="8">ATCC 38472_TT</strain>
    </source>
</reference>
<dbReference type="InterPro" id="IPR050911">
    <property type="entry name" value="DRAM/TMEM150_Autophagy_Mod"/>
</dbReference>